<keyword evidence="3" id="KW-1185">Reference proteome</keyword>
<reference evidence="3" key="1">
    <citation type="journal article" date="2019" name="Int. J. Syst. Evol. Microbiol.">
        <title>The Global Catalogue of Microorganisms (GCM) 10K type strain sequencing project: providing services to taxonomists for standard genome sequencing and annotation.</title>
        <authorList>
            <consortium name="The Broad Institute Genomics Platform"/>
            <consortium name="The Broad Institute Genome Sequencing Center for Infectious Disease"/>
            <person name="Wu L."/>
            <person name="Ma J."/>
        </authorList>
    </citation>
    <scope>NUCLEOTIDE SEQUENCE [LARGE SCALE GENOMIC DNA]</scope>
    <source>
        <strain evidence="3">CGMCC 4.7139</strain>
    </source>
</reference>
<name>A0ABV9GCA8_9ACTN</name>
<protein>
    <submittedName>
        <fullName evidence="2">Uncharacterized protein</fullName>
    </submittedName>
</protein>
<evidence type="ECO:0000313" key="3">
    <source>
        <dbReference type="Proteomes" id="UP001595993"/>
    </source>
</evidence>
<comment type="caution">
    <text evidence="2">The sequence shown here is derived from an EMBL/GenBank/DDBJ whole genome shotgun (WGS) entry which is preliminary data.</text>
</comment>
<evidence type="ECO:0000313" key="2">
    <source>
        <dbReference type="EMBL" id="MFC4611158.1"/>
    </source>
</evidence>
<sequence length="130" mass="14802">MSDWISDEEAERRQEARRAALRRGAAHAQSPLGRWAYQSAKAYYEGREVPPPPPRTAAERGPATEREQRLADGFIFADRADRIAEAQAEHRARRQRADAEVQQQDHLWQILRDSQGSDYADAWMNGDDAA</sequence>
<feature type="region of interest" description="Disordered" evidence="1">
    <location>
        <begin position="45"/>
        <end position="68"/>
    </location>
</feature>
<accession>A0ABV9GCA8</accession>
<dbReference type="Proteomes" id="UP001595993">
    <property type="component" value="Unassembled WGS sequence"/>
</dbReference>
<proteinExistence type="predicted"/>
<gene>
    <name evidence="2" type="ORF">ACFO9E_25690</name>
</gene>
<dbReference type="EMBL" id="JBHSFE010000021">
    <property type="protein sequence ID" value="MFC4611158.1"/>
    <property type="molecule type" value="Genomic_DNA"/>
</dbReference>
<evidence type="ECO:0000256" key="1">
    <source>
        <dbReference type="SAM" id="MobiDB-lite"/>
    </source>
</evidence>
<organism evidence="2 3">
    <name type="scientific">Streptomyces maoxianensis</name>
    <dbReference type="NCBI Taxonomy" id="1459942"/>
    <lineage>
        <taxon>Bacteria</taxon>
        <taxon>Bacillati</taxon>
        <taxon>Actinomycetota</taxon>
        <taxon>Actinomycetes</taxon>
        <taxon>Kitasatosporales</taxon>
        <taxon>Streptomycetaceae</taxon>
        <taxon>Streptomyces</taxon>
    </lineage>
</organism>
<dbReference type="RefSeq" id="WP_381199931.1">
    <property type="nucleotide sequence ID" value="NZ_JBHSFE010000021.1"/>
</dbReference>